<feature type="chain" id="PRO_5009935729" evidence="1">
    <location>
        <begin position="24"/>
        <end position="186"/>
    </location>
</feature>
<protein>
    <submittedName>
        <fullName evidence="2">Uncharacterized protein</fullName>
    </submittedName>
</protein>
<proteinExistence type="predicted"/>
<reference evidence="3" key="1">
    <citation type="submission" date="2016-11" db="EMBL/GenBank/DDBJ databases">
        <authorList>
            <person name="Varghese N."/>
            <person name="Submissions S."/>
        </authorList>
    </citation>
    <scope>NUCLEOTIDE SEQUENCE [LARGE SCALE GENOMIC DNA]</scope>
    <source>
        <strain evidence="3">DSM 29440</strain>
    </source>
</reference>
<name>A0A1N6ERD1_9RHOB</name>
<evidence type="ECO:0000256" key="1">
    <source>
        <dbReference type="SAM" id="SignalP"/>
    </source>
</evidence>
<gene>
    <name evidence="2" type="ORF">SAMN05444002_1030</name>
</gene>
<keyword evidence="3" id="KW-1185">Reference proteome</keyword>
<dbReference type="OrthoDB" id="7839213at2"/>
<keyword evidence="1" id="KW-0732">Signal</keyword>
<feature type="signal peptide" evidence="1">
    <location>
        <begin position="1"/>
        <end position="23"/>
    </location>
</feature>
<sequence>MRSTIFISALFIGALTLAGSAGAQEFGGECYARDYSAEHLAKFPAQGVASVRVDFGQMGGAVEGEIGVAGLRAVMADTALTRQEGSAGETFSAFLICRKKPAEWDMGDWVSDGSVICSAECDGGFFMVERISADELVIRTEGVALEGEGEGCGGRAMLADFAPGDPTRHVLTRFRLTRAPAEVCAQ</sequence>
<dbReference type="EMBL" id="FSRL01000001">
    <property type="protein sequence ID" value="SIN85575.1"/>
    <property type="molecule type" value="Genomic_DNA"/>
</dbReference>
<evidence type="ECO:0000313" key="3">
    <source>
        <dbReference type="Proteomes" id="UP000184932"/>
    </source>
</evidence>
<accession>A0A1N6ERD1</accession>
<dbReference type="AlphaFoldDB" id="A0A1N6ERD1"/>
<evidence type="ECO:0000313" key="2">
    <source>
        <dbReference type="EMBL" id="SIN85575.1"/>
    </source>
</evidence>
<organism evidence="2 3">
    <name type="scientific">Vannielia litorea</name>
    <dbReference type="NCBI Taxonomy" id="1217970"/>
    <lineage>
        <taxon>Bacteria</taxon>
        <taxon>Pseudomonadati</taxon>
        <taxon>Pseudomonadota</taxon>
        <taxon>Alphaproteobacteria</taxon>
        <taxon>Rhodobacterales</taxon>
        <taxon>Paracoccaceae</taxon>
        <taxon>Vannielia</taxon>
    </lineage>
</organism>
<dbReference type="RefSeq" id="WP_074255141.1">
    <property type="nucleotide sequence ID" value="NZ_FSRL01000001.1"/>
</dbReference>
<dbReference type="STRING" id="1217970.SAMN05444002_1030"/>
<dbReference type="Proteomes" id="UP000184932">
    <property type="component" value="Unassembled WGS sequence"/>
</dbReference>